<gene>
    <name evidence="1" type="ORF">SELSPUOL_00246</name>
</gene>
<dbReference type="AlphaFoldDB" id="C9LS25"/>
<dbReference type="Proteomes" id="UP000003505">
    <property type="component" value="Unassembled WGS sequence"/>
</dbReference>
<organism evidence="1 2">
    <name type="scientific">Selenomonas sputigena (strain ATCC 35185 / DSM 20758 / CCUG 44933 / VPI D19B-28)</name>
    <dbReference type="NCBI Taxonomy" id="546271"/>
    <lineage>
        <taxon>Bacteria</taxon>
        <taxon>Bacillati</taxon>
        <taxon>Bacillota</taxon>
        <taxon>Negativicutes</taxon>
        <taxon>Selenomonadales</taxon>
        <taxon>Selenomonadaceae</taxon>
        <taxon>Selenomonas</taxon>
    </lineage>
</organism>
<proteinExistence type="predicted"/>
<accession>C9LS25</accession>
<dbReference type="STRING" id="546271.Selsp_0970"/>
<name>C9LS25_SELS3</name>
<sequence>MEANEVWQDNIGVWRIHLRNDISAKYTRADLINFCKDENLIGVGWQNITTKKDSEASIKEQSVTDNGEYDMAGFKAVNTMRKMKVNDLIWTRWDGVYYLCRITSEWTKRKPKQKHSDLDISNYVNVIWLRIGTEGKVPGKVISCFRPTSSAQAIRGMENISKYLWNEYSKEQFYKVDKSFELWSLLSSEEVEEIVLLWLQMEKGCYVFTSTVKNSTPLYECTLVNKSGIRVFPQVKKEDTLDARDYMAAINDNETNQVYLFTTSEKYKENGCPNIHYVKKQDIENFIRKNRALLPTITQKWIELSTFSQLED</sequence>
<protein>
    <recommendedName>
        <fullName evidence="3">Restriction endonuclease type IV Mrr domain-containing protein</fullName>
    </recommendedName>
</protein>
<evidence type="ECO:0008006" key="3">
    <source>
        <dbReference type="Google" id="ProtNLM"/>
    </source>
</evidence>
<dbReference type="EMBL" id="ACKP02000006">
    <property type="protein sequence ID" value="EEX78343.1"/>
    <property type="molecule type" value="Genomic_DNA"/>
</dbReference>
<dbReference type="RefSeq" id="WP_006190908.1">
    <property type="nucleotide sequence ID" value="NC_015437.1"/>
</dbReference>
<dbReference type="OrthoDB" id="1631118at2"/>
<evidence type="ECO:0000313" key="2">
    <source>
        <dbReference type="Proteomes" id="UP000003505"/>
    </source>
</evidence>
<dbReference type="eggNOG" id="ENOG5030WJJ">
    <property type="taxonomic scope" value="Bacteria"/>
</dbReference>
<comment type="caution">
    <text evidence="1">The sequence shown here is derived from an EMBL/GenBank/DDBJ whole genome shotgun (WGS) entry which is preliminary data.</text>
</comment>
<evidence type="ECO:0000313" key="1">
    <source>
        <dbReference type="EMBL" id="EEX78343.1"/>
    </source>
</evidence>
<reference evidence="1 2" key="1">
    <citation type="submission" date="2009-09" db="EMBL/GenBank/DDBJ databases">
        <authorList>
            <person name="Weinstock G."/>
            <person name="Sodergren E."/>
            <person name="Clifton S."/>
            <person name="Fulton L."/>
            <person name="Fulton B."/>
            <person name="Courtney L."/>
            <person name="Fronick C."/>
            <person name="Harrison M."/>
            <person name="Strong C."/>
            <person name="Farmer C."/>
            <person name="Delahaunty K."/>
            <person name="Markovic C."/>
            <person name="Hall O."/>
            <person name="Minx P."/>
            <person name="Tomlinson C."/>
            <person name="Mitreva M."/>
            <person name="Nelson J."/>
            <person name="Hou S."/>
            <person name="Wollam A."/>
            <person name="Pepin K.H."/>
            <person name="Johnson M."/>
            <person name="Bhonagiri V."/>
            <person name="Nash W.E."/>
            <person name="Warren W."/>
            <person name="Chinwalla A."/>
            <person name="Mardis E.R."/>
            <person name="Wilson R.K."/>
        </authorList>
    </citation>
    <scope>NUCLEOTIDE SEQUENCE [LARGE SCALE GENOMIC DNA]</scope>
    <source>
        <strain evidence="2">ATCC 35185 / DSM 20758 / VPI D19B-28</strain>
    </source>
</reference>